<feature type="region of interest" description="Disordered" evidence="8">
    <location>
        <begin position="394"/>
        <end position="426"/>
    </location>
</feature>
<reference evidence="10 11" key="1">
    <citation type="submission" date="2017-12" db="EMBL/GenBank/DDBJ databases">
        <title>Comparative genomics of Botrytis spp.</title>
        <authorList>
            <person name="Valero-Jimenez C.A."/>
            <person name="Tapia P."/>
            <person name="Veloso J."/>
            <person name="Silva-Moreno E."/>
            <person name="Staats M."/>
            <person name="Valdes J.H."/>
            <person name="Van Kan J.A.L."/>
        </authorList>
    </citation>
    <scope>NUCLEOTIDE SEQUENCE [LARGE SCALE GENOMIC DNA]</scope>
    <source>
        <strain evidence="10 11">Bp0003</strain>
    </source>
</reference>
<evidence type="ECO:0000256" key="8">
    <source>
        <dbReference type="SAM" id="MobiDB-lite"/>
    </source>
</evidence>
<dbReference type="SUPFAM" id="SSF50630">
    <property type="entry name" value="Acid proteases"/>
    <property type="match status" value="1"/>
</dbReference>
<evidence type="ECO:0000256" key="2">
    <source>
        <dbReference type="ARBA" id="ARBA00022670"/>
    </source>
</evidence>
<name>A0A4Z1G353_9HELO</name>
<dbReference type="GO" id="GO:0004190">
    <property type="term" value="F:aspartic-type endopeptidase activity"/>
    <property type="evidence" value="ECO:0007669"/>
    <property type="project" value="UniProtKB-KW"/>
</dbReference>
<dbReference type="PROSITE" id="PS51767">
    <property type="entry name" value="PEPTIDASE_A1"/>
    <property type="match status" value="1"/>
</dbReference>
<dbReference type="PANTHER" id="PTHR32487">
    <property type="entry name" value="3-OXO-DELTA(4,5)-STEROID 5-BETA-REDUCTASE"/>
    <property type="match status" value="1"/>
</dbReference>
<dbReference type="InterPro" id="IPR033876">
    <property type="entry name" value="SAP-like"/>
</dbReference>
<sequence length="837" mass="91586">MISVKVGTPPQDIDLIVDTGSSDTWMIASSAPTCTGIGLADSDKTDCNTPYNPDAPSSINMNVTTYELNMRYVDETLANGSYITDNILLVDDVVKSLQMGLAYKTDIQSGILGIGYSANVGTDRYYPGIMYQMLSQNLISTKAYSLYLDSYTSPTGSILFGAIDTSKFTGELVKLDTVPGLNEDGSLNHQPLDVELAGVGVTDQGNTTNLRNSRETMTLDSGSSLISLPPALASAVYTYFDAYDDTNSSGIIFIPCPLNSSSSPTINFLISSYSSSTVTITIKVPLSELVFPLAQMGYVPDPDQAPVDLPFSGEACALGIESTNDGYYLFGDTFLRSAYVVHDLQNNQVGLAQANINSGGADSDSSDGDGNEYIVELKAGEGIPVLTGAILSSTSVTPSPTHGGSKSSGTPTIAAKATPTGKSSGHSQIRETFAYGSNSSIGKRHENAERYPTENIIMNSLQTPKVALITGTNGISGSALLRQLSKNPVWTRIIALSRSPPSNLPSDPRVEFHSLDLTATAGEIAEALSAKEFTNVTHFFHYAYIHTDYDHPNHLEEMTKNNVPLFTNTLTAIDLTSRDSLQRVILQTGGKNYGLLTFPPASEPLTEDAHRVTDPRSLPNFYYHQEDFLWSLSVKRSWSWNITMPFWISGYVGKSGNSWVTSAAIYFSLCQALNKPAIFPGGEDEYYGKWNKGQHFSTSWVIAEFTEWLALNEEPTVKNQKFNIVDDTVTTFRDVWEGIGRYFGVETKVERKYDLMSEVKEMEKEWPKIAKQYGVRDNALRIVTWDAFVHAMDMGEWGSVVNMNKASKAGWTKKVDTIKEMEKIFGEMKNDGWIPNV</sequence>
<feature type="domain" description="Peptidase A1" evidence="9">
    <location>
        <begin position="1"/>
        <end position="352"/>
    </location>
</feature>
<evidence type="ECO:0000256" key="7">
    <source>
        <dbReference type="RuleBase" id="RU000454"/>
    </source>
</evidence>
<dbReference type="GO" id="GO:0006508">
    <property type="term" value="P:proteolysis"/>
    <property type="evidence" value="ECO:0007669"/>
    <property type="project" value="UniProtKB-KW"/>
</dbReference>
<evidence type="ECO:0000313" key="10">
    <source>
        <dbReference type="EMBL" id="TGO29499.1"/>
    </source>
</evidence>
<dbReference type="InterPro" id="IPR055222">
    <property type="entry name" value="PRISE-like_Rossmann-fold"/>
</dbReference>
<dbReference type="EMBL" id="PQXI01000014">
    <property type="protein sequence ID" value="TGO29499.1"/>
    <property type="molecule type" value="Genomic_DNA"/>
</dbReference>
<evidence type="ECO:0000256" key="3">
    <source>
        <dbReference type="ARBA" id="ARBA00022729"/>
    </source>
</evidence>
<keyword evidence="2 7" id="KW-0645">Protease</keyword>
<feature type="compositionally biased region" description="Polar residues" evidence="8">
    <location>
        <begin position="394"/>
        <end position="411"/>
    </location>
</feature>
<dbReference type="InterPro" id="IPR001969">
    <property type="entry name" value="Aspartic_peptidase_AS"/>
</dbReference>
<dbReference type="Proteomes" id="UP000297910">
    <property type="component" value="Unassembled WGS sequence"/>
</dbReference>
<keyword evidence="11" id="KW-1185">Reference proteome</keyword>
<dbReference type="SUPFAM" id="SSF51735">
    <property type="entry name" value="NAD(P)-binding Rossmann-fold domains"/>
    <property type="match status" value="1"/>
</dbReference>
<evidence type="ECO:0000256" key="6">
    <source>
        <dbReference type="PIRSR" id="PIRSR601461-1"/>
    </source>
</evidence>
<dbReference type="Pfam" id="PF00026">
    <property type="entry name" value="Asp"/>
    <property type="match status" value="1"/>
</dbReference>
<dbReference type="PROSITE" id="PS00141">
    <property type="entry name" value="ASP_PROTEASE"/>
    <property type="match status" value="1"/>
</dbReference>
<organism evidence="10 11">
    <name type="scientific">Botrytis paeoniae</name>
    <dbReference type="NCBI Taxonomy" id="278948"/>
    <lineage>
        <taxon>Eukaryota</taxon>
        <taxon>Fungi</taxon>
        <taxon>Dikarya</taxon>
        <taxon>Ascomycota</taxon>
        <taxon>Pezizomycotina</taxon>
        <taxon>Leotiomycetes</taxon>
        <taxon>Helotiales</taxon>
        <taxon>Sclerotiniaceae</taxon>
        <taxon>Botrytis</taxon>
    </lineage>
</organism>
<dbReference type="PRINTS" id="PR00792">
    <property type="entry name" value="PEPSIN"/>
</dbReference>
<feature type="active site" evidence="6">
    <location>
        <position position="18"/>
    </location>
</feature>
<dbReference type="InterPro" id="IPR036291">
    <property type="entry name" value="NAD(P)-bd_dom_sf"/>
</dbReference>
<dbReference type="InterPro" id="IPR001461">
    <property type="entry name" value="Aspartic_peptidase_A1"/>
</dbReference>
<dbReference type="InterPro" id="IPR021109">
    <property type="entry name" value="Peptidase_aspartic_dom_sf"/>
</dbReference>
<evidence type="ECO:0000256" key="5">
    <source>
        <dbReference type="ARBA" id="ARBA00022801"/>
    </source>
</evidence>
<dbReference type="InterPro" id="IPR033121">
    <property type="entry name" value="PEPTIDASE_A1"/>
</dbReference>
<comment type="caution">
    <text evidence="10">The sequence shown here is derived from an EMBL/GenBank/DDBJ whole genome shotgun (WGS) entry which is preliminary data.</text>
</comment>
<proteinExistence type="inferred from homology"/>
<keyword evidence="3" id="KW-0732">Signal</keyword>
<protein>
    <recommendedName>
        <fullName evidence="9">Peptidase A1 domain-containing protein</fullName>
    </recommendedName>
</protein>
<evidence type="ECO:0000256" key="1">
    <source>
        <dbReference type="ARBA" id="ARBA00007447"/>
    </source>
</evidence>
<evidence type="ECO:0000313" key="11">
    <source>
        <dbReference type="Proteomes" id="UP000297910"/>
    </source>
</evidence>
<dbReference type="CDD" id="cd08948">
    <property type="entry name" value="5beta-POR_like_SDR_a"/>
    <property type="match status" value="1"/>
</dbReference>
<dbReference type="Pfam" id="PF22917">
    <property type="entry name" value="PRISE"/>
    <property type="match status" value="1"/>
</dbReference>
<dbReference type="Gene3D" id="3.40.50.720">
    <property type="entry name" value="NAD(P)-binding Rossmann-like Domain"/>
    <property type="match status" value="1"/>
</dbReference>
<gene>
    <name evidence="10" type="ORF">BPAE_0014g00500</name>
</gene>
<comment type="similarity">
    <text evidence="1 7">Belongs to the peptidase A1 family.</text>
</comment>
<dbReference type="CDD" id="cd05474">
    <property type="entry name" value="SAP_like"/>
    <property type="match status" value="1"/>
</dbReference>
<dbReference type="AlphaFoldDB" id="A0A4Z1G353"/>
<feature type="active site" evidence="6">
    <location>
        <position position="220"/>
    </location>
</feature>
<keyword evidence="5 7" id="KW-0378">Hydrolase</keyword>
<dbReference type="PANTHER" id="PTHR32487:SF0">
    <property type="entry name" value="3-OXO-DELTA(4,5)-STEROID 5-BETA-REDUCTASE"/>
    <property type="match status" value="1"/>
</dbReference>
<evidence type="ECO:0000256" key="4">
    <source>
        <dbReference type="ARBA" id="ARBA00022750"/>
    </source>
</evidence>
<accession>A0A4Z1G353</accession>
<evidence type="ECO:0000259" key="9">
    <source>
        <dbReference type="PROSITE" id="PS51767"/>
    </source>
</evidence>
<dbReference type="Gene3D" id="2.40.70.10">
    <property type="entry name" value="Acid Proteases"/>
    <property type="match status" value="2"/>
</dbReference>
<keyword evidence="4 7" id="KW-0064">Aspartyl protease</keyword>